<dbReference type="SUPFAM" id="SSF54534">
    <property type="entry name" value="FKBP-like"/>
    <property type="match status" value="1"/>
</dbReference>
<dbReference type="PROSITE" id="PS50059">
    <property type="entry name" value="FKBP_PPIASE"/>
    <property type="match status" value="1"/>
</dbReference>
<keyword evidence="12" id="KW-1185">Reference proteome</keyword>
<reference evidence="11 12" key="1">
    <citation type="submission" date="2018-04" db="EMBL/GenBank/DDBJ databases">
        <title>Marixanthomonas spongiae HN-E44 sp. nov., isolated from a marine sponge.</title>
        <authorList>
            <person name="Luo L."/>
            <person name="Zhuang L."/>
        </authorList>
    </citation>
    <scope>NUCLEOTIDE SEQUENCE [LARGE SCALE GENOMIC DNA]</scope>
    <source>
        <strain evidence="11 12">HN-E44</strain>
    </source>
</reference>
<dbReference type="GO" id="GO:0003755">
    <property type="term" value="F:peptidyl-prolyl cis-trans isomerase activity"/>
    <property type="evidence" value="ECO:0007669"/>
    <property type="project" value="UniProtKB-KW"/>
</dbReference>
<evidence type="ECO:0000256" key="2">
    <source>
        <dbReference type="ARBA" id="ARBA00007365"/>
    </source>
</evidence>
<dbReference type="InterPro" id="IPR029000">
    <property type="entry name" value="Cyclophilin-like_dom_sf"/>
</dbReference>
<evidence type="ECO:0000259" key="10">
    <source>
        <dbReference type="PROSITE" id="PS50072"/>
    </source>
</evidence>
<evidence type="ECO:0000259" key="9">
    <source>
        <dbReference type="PROSITE" id="PS50059"/>
    </source>
</evidence>
<evidence type="ECO:0000313" key="12">
    <source>
        <dbReference type="Proteomes" id="UP000245962"/>
    </source>
</evidence>
<organism evidence="11 12">
    <name type="scientific">Marixanthomonas spongiae</name>
    <dbReference type="NCBI Taxonomy" id="2174845"/>
    <lineage>
        <taxon>Bacteria</taxon>
        <taxon>Pseudomonadati</taxon>
        <taxon>Bacteroidota</taxon>
        <taxon>Flavobacteriia</taxon>
        <taxon>Flavobacteriales</taxon>
        <taxon>Flavobacteriaceae</taxon>
        <taxon>Marixanthomonas</taxon>
    </lineage>
</organism>
<gene>
    <name evidence="11" type="ORF">DDV96_12760</name>
</gene>
<feature type="signal peptide" evidence="8">
    <location>
        <begin position="1"/>
        <end position="18"/>
    </location>
</feature>
<dbReference type="Proteomes" id="UP000245962">
    <property type="component" value="Unassembled WGS sequence"/>
</dbReference>
<dbReference type="PROSITE" id="PS51257">
    <property type="entry name" value="PROKAR_LIPOPROTEIN"/>
    <property type="match status" value="1"/>
</dbReference>
<keyword evidence="7" id="KW-0175">Coiled coil</keyword>
<evidence type="ECO:0000256" key="6">
    <source>
        <dbReference type="PROSITE-ProRule" id="PRU00277"/>
    </source>
</evidence>
<accession>A0A2U0HXC4</accession>
<dbReference type="CDD" id="cd00317">
    <property type="entry name" value="cyclophilin"/>
    <property type="match status" value="1"/>
</dbReference>
<dbReference type="InterPro" id="IPR046357">
    <property type="entry name" value="PPIase_dom_sf"/>
</dbReference>
<dbReference type="EC" id="5.2.1.8" evidence="3 6"/>
<evidence type="ECO:0000256" key="8">
    <source>
        <dbReference type="SAM" id="SignalP"/>
    </source>
</evidence>
<dbReference type="InterPro" id="IPR020892">
    <property type="entry name" value="Cyclophilin-type_PPIase_CS"/>
</dbReference>
<feature type="coiled-coil region" evidence="7">
    <location>
        <begin position="200"/>
        <end position="227"/>
    </location>
</feature>
<dbReference type="Gene3D" id="2.40.100.10">
    <property type="entry name" value="Cyclophilin-like"/>
    <property type="match status" value="1"/>
</dbReference>
<dbReference type="RefSeq" id="WP_116695154.1">
    <property type="nucleotide sequence ID" value="NZ_QEHR01000008.1"/>
</dbReference>
<dbReference type="SUPFAM" id="SSF50891">
    <property type="entry name" value="Cyclophilin-like"/>
    <property type="match status" value="1"/>
</dbReference>
<feature type="chain" id="PRO_5015638838" description="peptidylprolyl isomerase" evidence="8">
    <location>
        <begin position="19"/>
        <end position="369"/>
    </location>
</feature>
<protein>
    <recommendedName>
        <fullName evidence="3 6">peptidylprolyl isomerase</fullName>
        <ecNumber evidence="3 6">5.2.1.8</ecNumber>
    </recommendedName>
</protein>
<name>A0A2U0HXC4_9FLAO</name>
<keyword evidence="8" id="KW-0732">Signal</keyword>
<dbReference type="PRINTS" id="PR00153">
    <property type="entry name" value="CSAPPISMRASE"/>
</dbReference>
<keyword evidence="5 6" id="KW-0413">Isomerase</keyword>
<dbReference type="AlphaFoldDB" id="A0A2U0HXC4"/>
<evidence type="ECO:0000256" key="1">
    <source>
        <dbReference type="ARBA" id="ARBA00000971"/>
    </source>
</evidence>
<evidence type="ECO:0000313" key="11">
    <source>
        <dbReference type="EMBL" id="PVW13523.1"/>
    </source>
</evidence>
<dbReference type="InterPro" id="IPR044666">
    <property type="entry name" value="Cyclophilin_A-like"/>
</dbReference>
<feature type="domain" description="PPIase cyclophilin-type" evidence="10">
    <location>
        <begin position="39"/>
        <end position="192"/>
    </location>
</feature>
<dbReference type="PROSITE" id="PS50072">
    <property type="entry name" value="CSA_PPIASE_2"/>
    <property type="match status" value="1"/>
</dbReference>
<dbReference type="Pfam" id="PF00254">
    <property type="entry name" value="FKBP_C"/>
    <property type="match status" value="1"/>
</dbReference>
<dbReference type="PANTHER" id="PTHR45625:SF4">
    <property type="entry name" value="PEPTIDYLPROLYL ISOMERASE DOMAIN AND WD REPEAT-CONTAINING PROTEIN 1"/>
    <property type="match status" value="1"/>
</dbReference>
<feature type="domain" description="PPIase FKBP-type" evidence="9">
    <location>
        <begin position="262"/>
        <end position="368"/>
    </location>
</feature>
<dbReference type="InterPro" id="IPR001179">
    <property type="entry name" value="PPIase_FKBP_dom"/>
</dbReference>
<dbReference type="GO" id="GO:0006457">
    <property type="term" value="P:protein folding"/>
    <property type="evidence" value="ECO:0007669"/>
    <property type="project" value="InterPro"/>
</dbReference>
<dbReference type="OrthoDB" id="9807797at2"/>
<evidence type="ECO:0000256" key="7">
    <source>
        <dbReference type="SAM" id="Coils"/>
    </source>
</evidence>
<dbReference type="PANTHER" id="PTHR45625">
    <property type="entry name" value="PEPTIDYL-PROLYL CIS-TRANS ISOMERASE-RELATED"/>
    <property type="match status" value="1"/>
</dbReference>
<dbReference type="Pfam" id="PF00160">
    <property type="entry name" value="Pro_isomerase"/>
    <property type="match status" value="1"/>
</dbReference>
<comment type="similarity">
    <text evidence="2">Belongs to the cyclophilin-type PPIase family.</text>
</comment>
<dbReference type="InterPro" id="IPR002130">
    <property type="entry name" value="Cyclophilin-type_PPIase_dom"/>
</dbReference>
<keyword evidence="4 6" id="KW-0697">Rotamase</keyword>
<dbReference type="PROSITE" id="PS00170">
    <property type="entry name" value="CSA_PPIASE_1"/>
    <property type="match status" value="1"/>
</dbReference>
<comment type="caution">
    <text evidence="11">The sequence shown here is derived from an EMBL/GenBank/DDBJ whole genome shotgun (WGS) entry which is preliminary data.</text>
</comment>
<proteinExistence type="inferred from homology"/>
<evidence type="ECO:0000256" key="3">
    <source>
        <dbReference type="ARBA" id="ARBA00013194"/>
    </source>
</evidence>
<evidence type="ECO:0000256" key="5">
    <source>
        <dbReference type="ARBA" id="ARBA00023235"/>
    </source>
</evidence>
<sequence>MKKSTLLFLLLTALTLVACKSKYPDLNDGVYAEFVTNKGTFVAKLYNEATPLTVANFVSLAEGTNGMVDSIYKGKKFYNGLTFHRVIKDFMIQGGDPEGTGQGNPGYRFPDEIVDTLKHDKKGILSMANSGPATNGSQFFITLKPTPWLDGRHTVFGEVVKGQEVVDSIGNVETTKPGDKPKDSIVMKEVNIINKGKVNVPHFTEQMEEIEKKKKEKEERIGKVAKDKALEFDKLRDEAEELPSGIKIYYNNKGEGDKPKEGSKVLMNYAGYFDDGRLFDTNILEVAEQYENVDEARKAAQQYKPVETQYSTEARLIPGFREGLMQLSVGDKATVFIPSHLGYGQRGYPPLIPANADLIFELELVEVVE</sequence>
<dbReference type="EMBL" id="QEHR01000008">
    <property type="protein sequence ID" value="PVW13523.1"/>
    <property type="molecule type" value="Genomic_DNA"/>
</dbReference>
<evidence type="ECO:0000256" key="4">
    <source>
        <dbReference type="ARBA" id="ARBA00023110"/>
    </source>
</evidence>
<dbReference type="Gene3D" id="3.10.50.40">
    <property type="match status" value="1"/>
</dbReference>
<comment type="catalytic activity">
    <reaction evidence="1 6">
        <text>[protein]-peptidylproline (omega=180) = [protein]-peptidylproline (omega=0)</text>
        <dbReference type="Rhea" id="RHEA:16237"/>
        <dbReference type="Rhea" id="RHEA-COMP:10747"/>
        <dbReference type="Rhea" id="RHEA-COMP:10748"/>
        <dbReference type="ChEBI" id="CHEBI:83833"/>
        <dbReference type="ChEBI" id="CHEBI:83834"/>
        <dbReference type="EC" id="5.2.1.8"/>
    </reaction>
</comment>